<keyword evidence="4" id="KW-0238">DNA-binding</keyword>
<dbReference type="GO" id="GO:0042127">
    <property type="term" value="P:regulation of cell population proliferation"/>
    <property type="evidence" value="ECO:0007669"/>
    <property type="project" value="TreeGrafter"/>
</dbReference>
<dbReference type="Proteomes" id="UP000031036">
    <property type="component" value="Unassembled WGS sequence"/>
</dbReference>
<keyword evidence="3" id="KW-0805">Transcription regulation</keyword>
<protein>
    <submittedName>
        <fullName evidence="9">Transcription factor AP-2-epsilon</fullName>
    </submittedName>
</protein>
<keyword evidence="10" id="KW-1185">Reference proteome</keyword>
<dbReference type="GO" id="GO:0000977">
    <property type="term" value="F:RNA polymerase II transcription regulatory region sequence-specific DNA binding"/>
    <property type="evidence" value="ECO:0007669"/>
    <property type="project" value="TreeGrafter"/>
</dbReference>
<evidence type="ECO:0000256" key="5">
    <source>
        <dbReference type="ARBA" id="ARBA00023163"/>
    </source>
</evidence>
<evidence type="ECO:0000259" key="8">
    <source>
        <dbReference type="Pfam" id="PF03299"/>
    </source>
</evidence>
<keyword evidence="5" id="KW-0804">Transcription</keyword>
<evidence type="ECO:0000256" key="1">
    <source>
        <dbReference type="ARBA" id="ARBA00004123"/>
    </source>
</evidence>
<dbReference type="InterPro" id="IPR013854">
    <property type="entry name" value="TF_AP2_C"/>
</dbReference>
<gene>
    <name evidence="9" type="primary">TFAP2E</name>
    <name evidence="9" type="ORF">Tcan_14354</name>
</gene>
<comment type="subcellular location">
    <subcellularLocation>
        <location evidence="1">Nucleus</location>
    </subcellularLocation>
</comment>
<dbReference type="AlphaFoldDB" id="A0A0B2UHS1"/>
<dbReference type="InterPro" id="IPR004979">
    <property type="entry name" value="TF_AP2"/>
</dbReference>
<evidence type="ECO:0000256" key="2">
    <source>
        <dbReference type="ARBA" id="ARBA00007770"/>
    </source>
</evidence>
<comment type="caution">
    <text evidence="9">The sequence shown here is derived from an EMBL/GenBank/DDBJ whole genome shotgun (WGS) entry which is preliminary data.</text>
</comment>
<dbReference type="PANTHER" id="PTHR10812">
    <property type="entry name" value="TRANSCRIPTION FACTOR AP-2"/>
    <property type="match status" value="1"/>
</dbReference>
<dbReference type="PRINTS" id="PR01748">
    <property type="entry name" value="AP2TNSCPFCT"/>
</dbReference>
<evidence type="ECO:0000313" key="10">
    <source>
        <dbReference type="Proteomes" id="UP000031036"/>
    </source>
</evidence>
<organism evidence="9 10">
    <name type="scientific">Toxocara canis</name>
    <name type="common">Canine roundworm</name>
    <dbReference type="NCBI Taxonomy" id="6265"/>
    <lineage>
        <taxon>Eukaryota</taxon>
        <taxon>Metazoa</taxon>
        <taxon>Ecdysozoa</taxon>
        <taxon>Nematoda</taxon>
        <taxon>Chromadorea</taxon>
        <taxon>Rhabditida</taxon>
        <taxon>Spirurina</taxon>
        <taxon>Ascaridomorpha</taxon>
        <taxon>Ascaridoidea</taxon>
        <taxon>Toxocaridae</taxon>
        <taxon>Toxocara</taxon>
    </lineage>
</organism>
<dbReference type="GO" id="GO:0005634">
    <property type="term" value="C:nucleus"/>
    <property type="evidence" value="ECO:0007669"/>
    <property type="project" value="UniProtKB-SubCell"/>
</dbReference>
<feature type="region of interest" description="Disordered" evidence="7">
    <location>
        <begin position="106"/>
        <end position="129"/>
    </location>
</feature>
<evidence type="ECO:0000256" key="4">
    <source>
        <dbReference type="ARBA" id="ARBA00023125"/>
    </source>
</evidence>
<dbReference type="PANTHER" id="PTHR10812:SF17">
    <property type="entry name" value="TRANSCRIPTION FACTOR AP-2, ISOFORM D"/>
    <property type="match status" value="1"/>
</dbReference>
<accession>A0A0B2UHS1</accession>
<feature type="domain" description="Transcription factor AP-2 C-terminal" evidence="8">
    <location>
        <begin position="140"/>
        <end position="335"/>
    </location>
</feature>
<evidence type="ECO:0000256" key="6">
    <source>
        <dbReference type="ARBA" id="ARBA00023242"/>
    </source>
</evidence>
<evidence type="ECO:0000256" key="7">
    <source>
        <dbReference type="SAM" id="MobiDB-lite"/>
    </source>
</evidence>
<dbReference type="OrthoDB" id="6252992at2759"/>
<dbReference type="GO" id="GO:0000981">
    <property type="term" value="F:DNA-binding transcription factor activity, RNA polymerase II-specific"/>
    <property type="evidence" value="ECO:0007669"/>
    <property type="project" value="TreeGrafter"/>
</dbReference>
<comment type="similarity">
    <text evidence="2">Belongs to the AP-2 family.</text>
</comment>
<reference evidence="9 10" key="1">
    <citation type="submission" date="2014-11" db="EMBL/GenBank/DDBJ databases">
        <title>Genetic blueprint of the zoonotic pathogen Toxocara canis.</title>
        <authorList>
            <person name="Zhu X.-Q."/>
            <person name="Korhonen P.K."/>
            <person name="Cai H."/>
            <person name="Young N.D."/>
            <person name="Nejsum P."/>
            <person name="von Samson-Himmelstjerna G."/>
            <person name="Boag P.R."/>
            <person name="Tan P."/>
            <person name="Li Q."/>
            <person name="Min J."/>
            <person name="Yang Y."/>
            <person name="Wang X."/>
            <person name="Fang X."/>
            <person name="Hall R.S."/>
            <person name="Hofmann A."/>
            <person name="Sternberg P.W."/>
            <person name="Jex A.R."/>
            <person name="Gasser R.B."/>
        </authorList>
    </citation>
    <scope>NUCLEOTIDE SEQUENCE [LARGE SCALE GENOMIC DNA]</scope>
    <source>
        <strain evidence="9">PN_DK_2014</strain>
    </source>
</reference>
<evidence type="ECO:0000313" key="9">
    <source>
        <dbReference type="EMBL" id="KHN70631.1"/>
    </source>
</evidence>
<sequence>MLMLPSRQDRSTIDRISTALQKRLEKKRCASPVAAAQQAKKRTPSVDVEATTLIESDAFNKADLESRPLTASTFLDAMRTQIAEQKGLPSVKIINEADDAFIDEDHFSDSESSDQGTNEGDSSSTPPLLTTGSVNLQDVFCSVPGRLSLLSSTSKYKVTVGELQRRLSPPESLNASILGGILRRAKSKNGGKSLRDSLEKIGLMLPAGRRKAANVTLLTSLVEGEAVHMAKDFSFACSTEFPSRQIAEFTQRDFVSLPDAEIEKRREKLRAAKQILREFMEVLQLDRSPLLNNKPEPVLEENVQRPMTNFSLVTHGFGTPAILAGMTTFMNFLQESLDVLNSVQYQNDLQTAVANTDTSLAAALSYQLMKINGTLKQEAATALKF</sequence>
<name>A0A0B2UHS1_TOXCA</name>
<keyword evidence="6" id="KW-0539">Nucleus</keyword>
<evidence type="ECO:0000256" key="3">
    <source>
        <dbReference type="ARBA" id="ARBA00023015"/>
    </source>
</evidence>
<dbReference type="EMBL" id="JPKZ01022855">
    <property type="protein sequence ID" value="KHN70631.1"/>
    <property type="molecule type" value="Genomic_DNA"/>
</dbReference>
<proteinExistence type="inferred from homology"/>
<dbReference type="OMA" id="TCKYKVT"/>
<dbReference type="Pfam" id="PF03299">
    <property type="entry name" value="TF_AP-2"/>
    <property type="match status" value="1"/>
</dbReference>
<dbReference type="STRING" id="6265.A0A0B2UHS1"/>